<dbReference type="FunFam" id="3.30.565.10:FF:000009">
    <property type="entry name" value="Molecular chaperone HtpG"/>
    <property type="match status" value="1"/>
</dbReference>
<feature type="binding site" evidence="11">
    <location>
        <position position="102"/>
    </location>
    <ligand>
        <name>ATP</name>
        <dbReference type="ChEBI" id="CHEBI:30616"/>
    </ligand>
</feature>
<dbReference type="InterPro" id="IPR036890">
    <property type="entry name" value="HATPase_C_sf"/>
</dbReference>
<dbReference type="InterPro" id="IPR003594">
    <property type="entry name" value="HATPase_dom"/>
</dbReference>
<dbReference type="Gene3D" id="1.20.120.790">
    <property type="entry name" value="Heat shock protein 90, C-terminal domain"/>
    <property type="match status" value="1"/>
</dbReference>
<dbReference type="InterPro" id="IPR020575">
    <property type="entry name" value="Hsp90_N"/>
</dbReference>
<dbReference type="Gene3D" id="3.30.565.10">
    <property type="entry name" value="Histidine kinase-like ATPase, C-terminal domain"/>
    <property type="match status" value="1"/>
</dbReference>
<dbReference type="CDD" id="cd16927">
    <property type="entry name" value="HATPase_Hsp90-like"/>
    <property type="match status" value="1"/>
</dbReference>
<proteinExistence type="inferred from homology"/>
<feature type="region of interest" description="C" evidence="10">
    <location>
        <begin position="568"/>
        <end position="642"/>
    </location>
</feature>
<dbReference type="InterPro" id="IPR019805">
    <property type="entry name" value="Heat_shock_protein_90_CS"/>
</dbReference>
<keyword evidence="7 10" id="KW-0143">Chaperone</keyword>
<dbReference type="HAMAP" id="MF_00505">
    <property type="entry name" value="HSP90"/>
    <property type="match status" value="1"/>
</dbReference>
<dbReference type="InterPro" id="IPR037196">
    <property type="entry name" value="HSP90_C"/>
</dbReference>
<reference evidence="13 14" key="1">
    <citation type="submission" date="2016-06" db="EMBL/GenBank/DDBJ databases">
        <authorList>
            <person name="Kjaerup R.B."/>
            <person name="Dalgaard T.S."/>
            <person name="Juul-Madsen H.R."/>
        </authorList>
    </citation>
    <scope>NUCLEOTIDE SEQUENCE [LARGE SCALE GENOMIC DNA]</scope>
    <source>
        <strain evidence="13 14">CECT 8886</strain>
    </source>
</reference>
<feature type="binding site" evidence="11">
    <location>
        <position position="83"/>
    </location>
    <ligand>
        <name>ATP</name>
        <dbReference type="ChEBI" id="CHEBI:30616"/>
    </ligand>
</feature>
<evidence type="ECO:0000259" key="12">
    <source>
        <dbReference type="SMART" id="SM00387"/>
    </source>
</evidence>
<accession>A0A1A8TPB2</accession>
<dbReference type="SUPFAM" id="SSF110942">
    <property type="entry name" value="HSP90 C-terminal domain"/>
    <property type="match status" value="1"/>
</dbReference>
<dbReference type="OrthoDB" id="9802640at2"/>
<feature type="binding site" evidence="11">
    <location>
        <begin position="125"/>
        <end position="130"/>
    </location>
    <ligand>
        <name>ATP</name>
        <dbReference type="ChEBI" id="CHEBI:30616"/>
    </ligand>
</feature>
<dbReference type="InterPro" id="IPR020568">
    <property type="entry name" value="Ribosomal_Su5_D2-typ_SF"/>
</dbReference>
<dbReference type="Gene3D" id="3.40.50.11260">
    <property type="match status" value="1"/>
</dbReference>
<dbReference type="EMBL" id="FLOB01000008">
    <property type="protein sequence ID" value="SBS34879.1"/>
    <property type="molecule type" value="Genomic_DNA"/>
</dbReference>
<dbReference type="GO" id="GO:0005737">
    <property type="term" value="C:cytoplasm"/>
    <property type="evidence" value="ECO:0007669"/>
    <property type="project" value="UniProtKB-SubCell"/>
</dbReference>
<dbReference type="Gene3D" id="3.30.230.80">
    <property type="match status" value="1"/>
</dbReference>
<comment type="subcellular location">
    <subcellularLocation>
        <location evidence="1 10">Cytoplasm</location>
    </subcellularLocation>
</comment>
<dbReference type="NCBIfam" id="NF003555">
    <property type="entry name" value="PRK05218.1"/>
    <property type="match status" value="1"/>
</dbReference>
<feature type="domain" description="Histidine kinase/HSP90-like ATPase" evidence="12">
    <location>
        <begin position="30"/>
        <end position="187"/>
    </location>
</feature>
<dbReference type="GO" id="GO:0016887">
    <property type="term" value="F:ATP hydrolysis activity"/>
    <property type="evidence" value="ECO:0007669"/>
    <property type="project" value="InterPro"/>
</dbReference>
<keyword evidence="3 10" id="KW-0963">Cytoplasm</keyword>
<evidence type="ECO:0000256" key="10">
    <source>
        <dbReference type="HAMAP-Rule" id="MF_00505"/>
    </source>
</evidence>
<dbReference type="GO" id="GO:0140662">
    <property type="term" value="F:ATP-dependent protein folding chaperone"/>
    <property type="evidence" value="ECO:0007669"/>
    <property type="project" value="InterPro"/>
</dbReference>
<dbReference type="InterPro" id="IPR001404">
    <property type="entry name" value="Hsp90_fam"/>
</dbReference>
<dbReference type="FunFam" id="3.30.230.80:FF:000002">
    <property type="entry name" value="Molecular chaperone HtpG"/>
    <property type="match status" value="1"/>
</dbReference>
<evidence type="ECO:0000256" key="2">
    <source>
        <dbReference type="ARBA" id="ARBA00008239"/>
    </source>
</evidence>
<dbReference type="SUPFAM" id="SSF55874">
    <property type="entry name" value="ATPase domain of HSP90 chaperone/DNA topoisomerase II/histidine kinase"/>
    <property type="match status" value="1"/>
</dbReference>
<evidence type="ECO:0000313" key="13">
    <source>
        <dbReference type="EMBL" id="SBS34879.1"/>
    </source>
</evidence>
<dbReference type="GO" id="GO:0005524">
    <property type="term" value="F:ATP binding"/>
    <property type="evidence" value="ECO:0007669"/>
    <property type="project" value="UniProtKB-UniRule"/>
</dbReference>
<gene>
    <name evidence="10 13" type="primary">htpG</name>
    <name evidence="13" type="ORF">MSP8886_03196</name>
</gene>
<dbReference type="Pfam" id="PF00183">
    <property type="entry name" value="HSP90"/>
    <property type="match status" value="1"/>
</dbReference>
<keyword evidence="6 10" id="KW-0346">Stress response</keyword>
<evidence type="ECO:0000256" key="6">
    <source>
        <dbReference type="ARBA" id="ARBA00023016"/>
    </source>
</evidence>
<evidence type="ECO:0000256" key="11">
    <source>
        <dbReference type="PIRSR" id="PIRSR002583-1"/>
    </source>
</evidence>
<keyword evidence="5 10" id="KW-0067">ATP-binding</keyword>
<dbReference type="SMART" id="SM00387">
    <property type="entry name" value="HATPase_c"/>
    <property type="match status" value="1"/>
</dbReference>
<dbReference type="PRINTS" id="PR00775">
    <property type="entry name" value="HEATSHOCK90"/>
</dbReference>
<evidence type="ECO:0000256" key="5">
    <source>
        <dbReference type="ARBA" id="ARBA00022840"/>
    </source>
</evidence>
<sequence>MATDTQKETLGFQTEVKQLLHLMIHSLYSNKEIFLRELISNASDAVDKLRFESVANADLLAEDPNLRVRVEFDKDANTVIIDDNGVGMSREEAIANLGTIAKSGTSAFLEQLSGDQKKDSQLIGQFGVGFYSAFIVADKVTVETRRAGAAQDEAVRWISDGTGEFTVENIEKETRGTRITLHLKADEKEFADNYRLRSLVTKYSDHISIPVEMEKVVYPEMDEEGNPKPVDENKAPEFEAVNSAKALWTRSRNDVSDDEYKEFYKHISHDYQEPLKWSHNKVEGKLEYTSLLYIPSKAPYDLWNRDMQRGLKLYVQRVFIMDEAEAFLPPYMRFVKGVVDSNDLSLNVSREILQNDHAVDSMRAALTKRVLDMLGKMAKNDPETYQTFWDEFGNVIKEGPADDMGNKDKIAGLLRFSTTHTDAPEQTISLADYIARMAEGQDKIYYIYAENHNTAKNSPHLEILRKKGFEVLLLSDRIDEWMMSSLQEFEGKHFQDVTKGKLDLADSENEEEKKEKEEKAEQIKPLLDRMKTVLESKVTAVNSTDRLTNSPACLVVGEYDMGLQMRRLLEQAGQQLPESKPSLEVNPDHPIVAKMDAETDEDRFADMAWLLFEQATLSEGGQLDDPATFVSRMNKLIVQLSK</sequence>
<comment type="subunit">
    <text evidence="10">Homodimer.</text>
</comment>
<dbReference type="GO" id="GO:0051082">
    <property type="term" value="F:unfolded protein binding"/>
    <property type="evidence" value="ECO:0007669"/>
    <property type="project" value="UniProtKB-UniRule"/>
</dbReference>
<evidence type="ECO:0000256" key="8">
    <source>
        <dbReference type="ARBA" id="ARBA00058590"/>
    </source>
</evidence>
<organism evidence="13 14">
    <name type="scientific">Marinomonas spartinae</name>
    <dbReference type="NCBI Taxonomy" id="1792290"/>
    <lineage>
        <taxon>Bacteria</taxon>
        <taxon>Pseudomonadati</taxon>
        <taxon>Pseudomonadota</taxon>
        <taxon>Gammaproteobacteria</taxon>
        <taxon>Oceanospirillales</taxon>
        <taxon>Oceanospirillaceae</taxon>
        <taxon>Marinomonas</taxon>
    </lineage>
</organism>
<feature type="binding site" evidence="11">
    <location>
        <position position="41"/>
    </location>
    <ligand>
        <name>ATP</name>
        <dbReference type="ChEBI" id="CHEBI:30616"/>
    </ligand>
</feature>
<dbReference type="STRING" id="1792290.MSP8886_03196"/>
<keyword evidence="14" id="KW-1185">Reference proteome</keyword>
<dbReference type="PANTHER" id="PTHR11528">
    <property type="entry name" value="HEAT SHOCK PROTEIN 90 FAMILY MEMBER"/>
    <property type="match status" value="1"/>
</dbReference>
<protein>
    <recommendedName>
        <fullName evidence="9 10">Chaperone protein HtpG</fullName>
    </recommendedName>
    <alternativeName>
        <fullName evidence="10">Heat shock protein HtpG</fullName>
    </alternativeName>
    <alternativeName>
        <fullName evidence="10">High temperature protein G</fullName>
    </alternativeName>
</protein>
<feature type="binding site" evidence="11">
    <location>
        <position position="350"/>
    </location>
    <ligand>
        <name>ATP</name>
        <dbReference type="ChEBI" id="CHEBI:30616"/>
    </ligand>
</feature>
<dbReference type="RefSeq" id="WP_067018195.1">
    <property type="nucleotide sequence ID" value="NZ_FLOB01000008.1"/>
</dbReference>
<feature type="binding site" evidence="11">
    <location>
        <position position="177"/>
    </location>
    <ligand>
        <name>ATP</name>
        <dbReference type="ChEBI" id="CHEBI:30616"/>
    </ligand>
</feature>
<dbReference type="SUPFAM" id="SSF54211">
    <property type="entry name" value="Ribosomal protein S5 domain 2-like"/>
    <property type="match status" value="1"/>
</dbReference>
<feature type="binding site" evidence="11">
    <location>
        <position position="37"/>
    </location>
    <ligand>
        <name>ATP</name>
        <dbReference type="ChEBI" id="CHEBI:30616"/>
    </ligand>
</feature>
<dbReference type="PROSITE" id="PS00298">
    <property type="entry name" value="HSP90"/>
    <property type="match status" value="1"/>
</dbReference>
<evidence type="ECO:0000313" key="14">
    <source>
        <dbReference type="Proteomes" id="UP000092544"/>
    </source>
</evidence>
<evidence type="ECO:0000256" key="9">
    <source>
        <dbReference type="ARBA" id="ARBA00070675"/>
    </source>
</evidence>
<keyword evidence="4 10" id="KW-0547">Nucleotide-binding</keyword>
<dbReference type="AlphaFoldDB" id="A0A1A8TPB2"/>
<dbReference type="Pfam" id="PF13589">
    <property type="entry name" value="HATPase_c_3"/>
    <property type="match status" value="1"/>
</dbReference>
<feature type="binding site" evidence="11">
    <location>
        <position position="96"/>
    </location>
    <ligand>
        <name>ATP</name>
        <dbReference type="ChEBI" id="CHEBI:30616"/>
    </ligand>
</feature>
<evidence type="ECO:0000256" key="1">
    <source>
        <dbReference type="ARBA" id="ARBA00004496"/>
    </source>
</evidence>
<evidence type="ECO:0000256" key="7">
    <source>
        <dbReference type="ARBA" id="ARBA00023186"/>
    </source>
</evidence>
<dbReference type="PIRSF" id="PIRSF002583">
    <property type="entry name" value="Hsp90"/>
    <property type="match status" value="1"/>
</dbReference>
<evidence type="ECO:0000256" key="3">
    <source>
        <dbReference type="ARBA" id="ARBA00022490"/>
    </source>
</evidence>
<feature type="binding site" evidence="11">
    <location>
        <position position="88"/>
    </location>
    <ligand>
        <name>ATP</name>
        <dbReference type="ChEBI" id="CHEBI:30616"/>
    </ligand>
</feature>
<feature type="binding site" evidence="11">
    <location>
        <begin position="103"/>
        <end position="104"/>
    </location>
    <ligand>
        <name>ATP</name>
        <dbReference type="ChEBI" id="CHEBI:30616"/>
    </ligand>
</feature>
<feature type="region of interest" description="A; substrate-binding" evidence="10">
    <location>
        <begin position="1"/>
        <end position="350"/>
    </location>
</feature>
<dbReference type="Proteomes" id="UP000092544">
    <property type="component" value="Unassembled WGS sequence"/>
</dbReference>
<comment type="function">
    <text evidence="8 10">Molecular chaperone. Has ATPase activity.</text>
</comment>
<evidence type="ECO:0000256" key="4">
    <source>
        <dbReference type="ARBA" id="ARBA00022741"/>
    </source>
</evidence>
<name>A0A1A8TPB2_9GAMM</name>
<comment type="caution">
    <text evidence="10">Lacks conserved residue(s) required for the propagation of feature annotation.</text>
</comment>
<comment type="similarity">
    <text evidence="2 10">Belongs to the heat shock protein 90 family.</text>
</comment>